<reference evidence="2" key="1">
    <citation type="submission" date="2023-02" db="EMBL/GenBank/DDBJ databases">
        <title>Genome of toxic invasive species Heracleum sosnowskyi carries increased number of genes despite the absence of recent whole-genome duplications.</title>
        <authorList>
            <person name="Schelkunov M."/>
            <person name="Shtratnikova V."/>
            <person name="Makarenko M."/>
            <person name="Klepikova A."/>
            <person name="Omelchenko D."/>
            <person name="Novikova G."/>
            <person name="Obukhova E."/>
            <person name="Bogdanov V."/>
            <person name="Penin A."/>
            <person name="Logacheva M."/>
        </authorList>
    </citation>
    <scope>NUCLEOTIDE SEQUENCE</scope>
    <source>
        <strain evidence="2">Hsosn_3</strain>
        <tissue evidence="2">Leaf</tissue>
    </source>
</reference>
<proteinExistence type="predicted"/>
<comment type="caution">
    <text evidence="2">The sequence shown here is derived from an EMBL/GenBank/DDBJ whole genome shotgun (WGS) entry which is preliminary data.</text>
</comment>
<dbReference type="EMBL" id="JAUIZM010000001">
    <property type="protein sequence ID" value="KAK1403005.1"/>
    <property type="molecule type" value="Genomic_DNA"/>
</dbReference>
<sequence>METDEVARHNSRITVVKGKKVKREANIYALLFDRPHSEKARKAKTTSHKRNVEGGSNQHCAGNSNEEEFPEIRNHSVSQESVFSRTCYLFAVDLRSFLGGPLHIKSLRMLRLVRGQQAIEGSFLGALLHMNSMGMLMLVRGGDMRSRLCAIHARLHFFVSWRVRAGTITG</sequence>
<evidence type="ECO:0000256" key="1">
    <source>
        <dbReference type="SAM" id="MobiDB-lite"/>
    </source>
</evidence>
<gene>
    <name evidence="2" type="ORF">POM88_002610</name>
</gene>
<evidence type="ECO:0000313" key="2">
    <source>
        <dbReference type="EMBL" id="KAK1403005.1"/>
    </source>
</evidence>
<protein>
    <submittedName>
        <fullName evidence="2">Uncharacterized protein</fullName>
    </submittedName>
</protein>
<feature type="compositionally biased region" description="Polar residues" evidence="1">
    <location>
        <begin position="54"/>
        <end position="64"/>
    </location>
</feature>
<reference evidence="2" key="2">
    <citation type="submission" date="2023-05" db="EMBL/GenBank/DDBJ databases">
        <authorList>
            <person name="Schelkunov M.I."/>
        </authorList>
    </citation>
    <scope>NUCLEOTIDE SEQUENCE</scope>
    <source>
        <strain evidence="2">Hsosn_3</strain>
        <tissue evidence="2">Leaf</tissue>
    </source>
</reference>
<name>A0AAD8N626_9APIA</name>
<organism evidence="2 3">
    <name type="scientific">Heracleum sosnowskyi</name>
    <dbReference type="NCBI Taxonomy" id="360622"/>
    <lineage>
        <taxon>Eukaryota</taxon>
        <taxon>Viridiplantae</taxon>
        <taxon>Streptophyta</taxon>
        <taxon>Embryophyta</taxon>
        <taxon>Tracheophyta</taxon>
        <taxon>Spermatophyta</taxon>
        <taxon>Magnoliopsida</taxon>
        <taxon>eudicotyledons</taxon>
        <taxon>Gunneridae</taxon>
        <taxon>Pentapetalae</taxon>
        <taxon>asterids</taxon>
        <taxon>campanulids</taxon>
        <taxon>Apiales</taxon>
        <taxon>Apiaceae</taxon>
        <taxon>Apioideae</taxon>
        <taxon>apioid superclade</taxon>
        <taxon>Tordylieae</taxon>
        <taxon>Tordyliinae</taxon>
        <taxon>Heracleum</taxon>
    </lineage>
</organism>
<feature type="region of interest" description="Disordered" evidence="1">
    <location>
        <begin position="38"/>
        <end position="64"/>
    </location>
</feature>
<keyword evidence="3" id="KW-1185">Reference proteome</keyword>
<dbReference type="Proteomes" id="UP001237642">
    <property type="component" value="Unassembled WGS sequence"/>
</dbReference>
<evidence type="ECO:0000313" key="3">
    <source>
        <dbReference type="Proteomes" id="UP001237642"/>
    </source>
</evidence>
<dbReference type="AlphaFoldDB" id="A0AAD8N626"/>
<accession>A0AAD8N626</accession>